<feature type="domain" description="Abortive phage infection protein C-terminal" evidence="1">
    <location>
        <begin position="256"/>
        <end position="515"/>
    </location>
</feature>
<organism evidence="2 3">
    <name type="scientific">Pseudomonas piscis</name>
    <dbReference type="NCBI Taxonomy" id="2614538"/>
    <lineage>
        <taxon>Bacteria</taxon>
        <taxon>Pseudomonadati</taxon>
        <taxon>Pseudomonadota</taxon>
        <taxon>Gammaproteobacteria</taxon>
        <taxon>Pseudomonadales</taxon>
        <taxon>Pseudomonadaceae</taxon>
        <taxon>Pseudomonas</taxon>
    </lineage>
</organism>
<protein>
    <submittedName>
        <fullName evidence="2">AIPR family protein</fullName>
    </submittedName>
</protein>
<proteinExistence type="predicted"/>
<gene>
    <name evidence="2" type="ORF">QL104_18620</name>
</gene>
<evidence type="ECO:0000313" key="3">
    <source>
        <dbReference type="Proteomes" id="UP001237292"/>
    </source>
</evidence>
<dbReference type="RefSeq" id="WP_282877739.1">
    <property type="nucleotide sequence ID" value="NZ_CP133164.1"/>
</dbReference>
<accession>A0ABY9NAC5</accession>
<name>A0ABY9NAC5_9PSED</name>
<dbReference type="InterPro" id="IPR018891">
    <property type="entry name" value="AIPR_C"/>
</dbReference>
<reference evidence="2 3" key="1">
    <citation type="journal article" date="2023" name="Access Microbiol">
        <title>The genome of a steinernematid-associated Pseudomonas piscis bacterium encodes the biosynthesis of insect toxins.</title>
        <authorList>
            <person name="Awori R.M."/>
            <person name="Hendre P."/>
            <person name="Amugune N.O."/>
        </authorList>
    </citation>
    <scope>NUCLEOTIDE SEQUENCE [LARGE SCALE GENOMIC DNA]</scope>
    <source>
        <strain evidence="2 3">75</strain>
    </source>
</reference>
<sequence>MDRITKQLVEDFLGAHEIESKTPSDDFEIFSNYCVVSKEYNRTFDPAEICIGSGNDTGIDGIAIIVNGYLVEDIEEIQDLIDQNGYLDATYIFIQSKTSSSFEASGINTFLFGVRDFFSENPGLVRNTDVSRFADMSNYILSSAINFRSNPVCKLYYVTTGQWVDDPNHVAVVSAGVRQLEETNIFEDVSFSAVGASHLSKLYRSTKNPNNAEFIFADKITLPDTTGVIEAYYGILPFSEFRKILVDENGNIRSIFDDNVRDFQGVDNPVNKKINSTLHGQVPDQFVVLNNGVTVVASSLKTSGNKFIISDFQIVNGCQTSNVLYQSRDLEGVNAIHVPIRLIVADSDEVKSQITLATNSQTAIKTEQLAVLSEFQKNLELYYASIIGDGQLYYERRAKQYNKDKTVVRNKIITVANQIKSFSAIFYLNPHLVSSFFGSIAKKTEKEDSEIFNKDHAYAPYYLAGLAFYRLETLFRTGQIDSKYRKIKFHLLMLFKLIAEDEQAPRLDSKKKIEAYSEVIIKKLNNVAKCSDIFLKAVEVVDNSSLNVMDKLHFKQSSMVEDLIKTYRRMYKEGAGVAPSPMKARFTQE</sequence>
<dbReference type="Pfam" id="PF10592">
    <property type="entry name" value="AIPR"/>
    <property type="match status" value="1"/>
</dbReference>
<keyword evidence="3" id="KW-1185">Reference proteome</keyword>
<evidence type="ECO:0000313" key="2">
    <source>
        <dbReference type="EMBL" id="WMN15379.1"/>
    </source>
</evidence>
<dbReference type="Proteomes" id="UP001237292">
    <property type="component" value="Chromosome"/>
</dbReference>
<evidence type="ECO:0000259" key="1">
    <source>
        <dbReference type="Pfam" id="PF10592"/>
    </source>
</evidence>
<dbReference type="EMBL" id="CP133164">
    <property type="protein sequence ID" value="WMN15379.1"/>
    <property type="molecule type" value="Genomic_DNA"/>
</dbReference>